<feature type="binding site" evidence="13">
    <location>
        <position position="9"/>
    </location>
    <ligand>
        <name>Mg(2+)</name>
        <dbReference type="ChEBI" id="CHEBI:18420"/>
        <label>2</label>
    </ligand>
</feature>
<feature type="binding site" evidence="13">
    <location>
        <position position="763"/>
    </location>
    <ligand>
        <name>Mg(2+)</name>
        <dbReference type="ChEBI" id="CHEBI:18420"/>
        <label>1</label>
    </ligand>
</feature>
<evidence type="ECO:0000256" key="3">
    <source>
        <dbReference type="ARBA" id="ARBA00022722"/>
    </source>
</evidence>
<feature type="active site" description="Proton acceptor for HNH nuclease domain" evidence="13">
    <location>
        <position position="843"/>
    </location>
</feature>
<comment type="subunit">
    <text evidence="12 13">Monomer. Binds crRNA and tracrRNA.</text>
</comment>
<comment type="cofactor">
    <cofactor evidence="1 13">
        <name>Mg(2+)</name>
        <dbReference type="ChEBI" id="CHEBI:18420"/>
    </cofactor>
</comment>
<proteinExistence type="inferred from homology"/>
<keyword evidence="11" id="KW-0464">Manganese</keyword>
<dbReference type="InterPro" id="IPR028629">
    <property type="entry name" value="Cas9"/>
</dbReference>
<comment type="function">
    <text evidence="13">CRISPR (clustered regularly interspaced short palindromic repeat) is an adaptive immune system that provides protection against mobile genetic elements (viruses, transposable elements and conjugative plasmids). CRISPR clusters contain spacers, sequences complementary to antecedent mobile elements, and target invading nucleic acids. CRISPR clusters are transcribed and processed into CRISPR RNA (crRNA). In type II CRISPR systems correct processing of pre-crRNA requires a trans-encoded small RNA (tracrRNA), endogenous ribonuclease 3 (rnc) and this protein. The tracrRNA serves as a guide for ribonuclease 3-aided processing of pre-crRNA. Subsequently Cas9/crRNA/tracrRNA endonucleolytically cleaves linear or circular dsDNA target complementary to the spacer; Cas9 is inactive in the absence of the 2 guide RNAs (gRNA). Cas9 recognizes the protospacer adjacent motif (PAM) in the CRISPR repeat sequences to help distinguish self versus nonself, as targets within the bacterial CRISPR locus do not have PAMs. PAM recognition is also required for catalytic activity.</text>
</comment>
<evidence type="ECO:0000256" key="14">
    <source>
        <dbReference type="SAM" id="Coils"/>
    </source>
</evidence>
<keyword evidence="9 13" id="KW-0051">Antiviral defense</keyword>
<reference evidence="16 17" key="1">
    <citation type="submission" date="2021-07" db="EMBL/GenBank/DDBJ databases">
        <title>Clostridium weizhouense sp. nov., an anaerobic bacterium isolated from activated sludge of Petroleum wastewater.</title>
        <authorList>
            <person name="Li Q."/>
        </authorList>
    </citation>
    <scope>NUCLEOTIDE SEQUENCE [LARGE SCALE GENOMIC DNA]</scope>
    <source>
        <strain evidence="16 17">YB-6</strain>
    </source>
</reference>
<dbReference type="InterPro" id="IPR055228">
    <property type="entry name" value="Cas9_RuvC"/>
</dbReference>
<evidence type="ECO:0000256" key="9">
    <source>
        <dbReference type="ARBA" id="ARBA00023118"/>
    </source>
</evidence>
<keyword evidence="4 13" id="KW-0479">Metal-binding</keyword>
<dbReference type="EC" id="3.1.-.-" evidence="13"/>
<dbReference type="SMART" id="SM00507">
    <property type="entry name" value="HNHc"/>
    <property type="match status" value="1"/>
</dbReference>
<evidence type="ECO:0000256" key="8">
    <source>
        <dbReference type="ARBA" id="ARBA00022884"/>
    </source>
</evidence>
<dbReference type="NCBIfam" id="TIGR01865">
    <property type="entry name" value="cas_Csn1"/>
    <property type="match status" value="1"/>
</dbReference>
<dbReference type="InterPro" id="IPR032237">
    <property type="entry name" value="Cas9_PI"/>
</dbReference>
<dbReference type="GO" id="GO:0004519">
    <property type="term" value="F:endonuclease activity"/>
    <property type="evidence" value="ECO:0007669"/>
    <property type="project" value="UniProtKB-KW"/>
</dbReference>
<gene>
    <name evidence="13 16" type="primary">cas9</name>
    <name evidence="16" type="ORF">KYD98_06155</name>
</gene>
<keyword evidence="10 13" id="KW-0238">DNA-binding</keyword>
<protein>
    <recommendedName>
        <fullName evidence="13">CRISPR-associated endonuclease Cas9</fullName>
        <ecNumber evidence="13">3.1.-.-</ecNumber>
    </recommendedName>
</protein>
<accession>A0ABS7AM72</accession>
<dbReference type="Pfam" id="PF16592">
    <property type="entry name" value="Cas9_REC"/>
    <property type="match status" value="1"/>
</dbReference>
<dbReference type="HAMAP" id="MF_01480">
    <property type="entry name" value="Cas9"/>
    <property type="match status" value="1"/>
</dbReference>
<evidence type="ECO:0000256" key="12">
    <source>
        <dbReference type="ARBA" id="ARBA00046380"/>
    </source>
</evidence>
<evidence type="ECO:0000256" key="6">
    <source>
        <dbReference type="ARBA" id="ARBA00022801"/>
    </source>
</evidence>
<dbReference type="EMBL" id="JAHXPT010000003">
    <property type="protein sequence ID" value="MBW6409669.1"/>
    <property type="molecule type" value="Genomic_DNA"/>
</dbReference>
<keyword evidence="6 13" id="KW-0378">Hydrolase</keyword>
<feature type="active site" description="For RuvC-like nuclease domain" evidence="13">
    <location>
        <position position="9"/>
    </location>
</feature>
<evidence type="ECO:0000256" key="13">
    <source>
        <dbReference type="HAMAP-Rule" id="MF_01480"/>
    </source>
</evidence>
<dbReference type="Pfam" id="PF13395">
    <property type="entry name" value="HNH_4"/>
    <property type="match status" value="1"/>
</dbReference>
<evidence type="ECO:0000313" key="17">
    <source>
        <dbReference type="Proteomes" id="UP001519921"/>
    </source>
</evidence>
<comment type="domain">
    <text evidence="13">Has 2 endonuclease domains. The discontinuous RuvC-like domain cleaves the target DNA noncomplementary to crRNA while the HNH nuclease domain cleaves the target DNA complementary to crRNA.</text>
</comment>
<keyword evidence="5 13" id="KW-0255">Endonuclease</keyword>
<evidence type="ECO:0000256" key="11">
    <source>
        <dbReference type="ARBA" id="ARBA00023211"/>
    </source>
</evidence>
<evidence type="ECO:0000256" key="7">
    <source>
        <dbReference type="ARBA" id="ARBA00022842"/>
    </source>
</evidence>
<dbReference type="InterPro" id="IPR003615">
    <property type="entry name" value="HNH_nuc"/>
</dbReference>
<keyword evidence="3 13" id="KW-0540">Nuclease</keyword>
<feature type="coiled-coil region" evidence="14">
    <location>
        <begin position="1232"/>
        <end position="1260"/>
    </location>
</feature>
<dbReference type="InterPro" id="IPR033114">
    <property type="entry name" value="HNH_CAS9"/>
</dbReference>
<comment type="caution">
    <text evidence="16">The sequence shown here is derived from an EMBL/GenBank/DDBJ whole genome shotgun (WGS) entry which is preliminary data.</text>
</comment>
<dbReference type="Gene3D" id="1.10.30.50">
    <property type="match status" value="1"/>
</dbReference>
<keyword evidence="14" id="KW-0175">Coiled coil</keyword>
<dbReference type="PROSITE" id="PS51749">
    <property type="entry name" value="HNH_CAS9"/>
    <property type="match status" value="1"/>
</dbReference>
<comment type="similarity">
    <text evidence="13">Belongs to the CRISPR-associated Cas9 family.</text>
</comment>
<evidence type="ECO:0000313" key="16">
    <source>
        <dbReference type="EMBL" id="MBW6409669.1"/>
    </source>
</evidence>
<feature type="domain" description="HNH Cas9-type" evidence="15">
    <location>
        <begin position="770"/>
        <end position="923"/>
    </location>
</feature>
<evidence type="ECO:0000256" key="2">
    <source>
        <dbReference type="ARBA" id="ARBA00005244"/>
    </source>
</evidence>
<comment type="similarity">
    <text evidence="2">Belongs to the CRISPR-associated protein Cas9 family. Subtype II-A subfamily.</text>
</comment>
<evidence type="ECO:0000256" key="1">
    <source>
        <dbReference type="ARBA" id="ARBA00001946"/>
    </source>
</evidence>
<dbReference type="Pfam" id="PF16595">
    <property type="entry name" value="Cas9_PI"/>
    <property type="match status" value="1"/>
</dbReference>
<feature type="binding site" evidence="13">
    <location>
        <position position="976"/>
    </location>
    <ligand>
        <name>Mg(2+)</name>
        <dbReference type="ChEBI" id="CHEBI:18420"/>
        <label>2</label>
    </ligand>
</feature>
<feature type="binding site" evidence="13">
    <location>
        <position position="767"/>
    </location>
    <ligand>
        <name>Mg(2+)</name>
        <dbReference type="ChEBI" id="CHEBI:18420"/>
        <label>2</label>
    </ligand>
</feature>
<feature type="binding site" evidence="13">
    <location>
        <position position="9"/>
    </location>
    <ligand>
        <name>Mg(2+)</name>
        <dbReference type="ChEBI" id="CHEBI:18420"/>
        <label>1</label>
    </ligand>
</feature>
<dbReference type="Proteomes" id="UP001519921">
    <property type="component" value="Unassembled WGS sequence"/>
</dbReference>
<feature type="binding site" evidence="13">
    <location>
        <position position="767"/>
    </location>
    <ligand>
        <name>Mg(2+)</name>
        <dbReference type="ChEBI" id="CHEBI:18420"/>
        <label>1</label>
    </ligand>
</feature>
<dbReference type="InterPro" id="IPR032240">
    <property type="entry name" value="Cas9_REC"/>
</dbReference>
<evidence type="ECO:0000256" key="4">
    <source>
        <dbReference type="ARBA" id="ARBA00022723"/>
    </source>
</evidence>
<dbReference type="Pfam" id="PF22702">
    <property type="entry name" value="Cas9_RuvC"/>
    <property type="match status" value="1"/>
</dbReference>
<keyword evidence="7 13" id="KW-0460">Magnesium</keyword>
<organism evidence="16 17">
    <name type="scientific">Clostridium weizhouense</name>
    <dbReference type="NCBI Taxonomy" id="2859781"/>
    <lineage>
        <taxon>Bacteria</taxon>
        <taxon>Bacillati</taxon>
        <taxon>Bacillota</taxon>
        <taxon>Clostridia</taxon>
        <taxon>Eubacteriales</taxon>
        <taxon>Clostridiaceae</taxon>
        <taxon>Clostridium</taxon>
    </lineage>
</organism>
<sequence length="1325" mass="156291">MRDYSIGIDLGTNSSGISVITDDFKLLKVKNKNLWSVVKITQGETAEARRIKRGTRRLLTRRKWRINNFRMLIEEEIMKSDPTFFHRLEDSFKHKEDRRDKSYDFNLFIEKNFNDRDYFRNYPTIYHLRNKLIEDKRKYDIRLIYMAIHHIIKYRGHFLYEGEDFSKVIGNNEDLIDELISNCSTYLDISINNAEKNIYKILEDKNKSRKDKINEILTLEKYIKEDKIVVKEIFNGILGLSMDIGKLLPDIDFGELKKINMSDSDIDEKFDTLSNLMGENFVVLETVKKLYSGLKLKDILSGTDYVSAAMIGRFNKFKYDLNLLKKVIRENCTENVYFDIFKSIKKDEPNYNNYINNKIKANGNKKRVEDKKKVFYDKLKSILKDVENQETDYILSEIENENFLIKLNTTINSIIPYQLQLKELEEILENQGEFYPILRENKDKIIKILTFRIPYYIGPLDKNQNKKYGWIEMNKGKEGERIFPWNFNDVVDIEKSAEGFITRMTSYCSYLPSEKVLPFNSILYTEYLYYNEVNKIRFGDNTLDSTEKEILKQELFMNYNNVSEQKLLGWYKKRYPAAGNIKVTGFIGDKKASVTLKPIKDFTRIYGKITKDNIEEIERIIYYLTVFEDKRIIKRKLNTEFKLNDKAKKEILQLNYSGWGRLSAQLLNGIKVRNGKYIKKSIIDILKETNLNFMQIINDSNLGFNKIIEEKNGSDKIEKINFEEHIKTLQGSPAIKKGIYQAVKQIEEVIKLTGKYPKSIYIEVAREDGKSKRTLARNKKLLDLYEGIEALEDKDKEIIKKLKEKGFKIDNERLYLYCMQRGKCMYSGRPLEISNLIDYEVDHIIPRSLIKDDSFSNKVLVIKEYNQKKSSGALEDKIINNMAYFWKSLLDYKLISKRKFDNLTNRTGIFEKEAEKGFINRQLVEVRQISKHVVNLLNRAYGDKGTKVYAIKAELVNNFKKQFNIYKSREINDLHHVKDAYAVAVVGEYIKKRFRNLDSEFIYDEYKQYLKKITCKNKFGFIISSMTIDFINEDGVVVWDAKSEISKIKKIFEYNDPFVVKKTEVMTGQLFNLTRYDKNGSEKNENKIPLKNNKDVFLDPCKYGYYTSLKISYCSLIKIKDKNKYKNIIAKVPITMKDKIGKSTDKLIEYFQNKGYEVIEILIPKIPIYQKIVYEGHEYYIISEKEWCNAKQLKISSKYYNNICNLNDPKYFKELEKNEKKNQLIEIFDYLLEKLEKEYKNAYKKAIKDLNDKREDFINLNSDSKLYIINQILNLTKADSSKADLSKLKCSKEAGKLNGKEGKDMTNVIFVYESYLGINKREVKY</sequence>
<keyword evidence="17" id="KW-1185">Reference proteome</keyword>
<name>A0ABS7AM72_9CLOT</name>
<evidence type="ECO:0000256" key="5">
    <source>
        <dbReference type="ARBA" id="ARBA00022759"/>
    </source>
</evidence>
<evidence type="ECO:0000259" key="15">
    <source>
        <dbReference type="PROSITE" id="PS51749"/>
    </source>
</evidence>
<dbReference type="RefSeq" id="WP_219778716.1">
    <property type="nucleotide sequence ID" value="NZ_JAHXPT010000003.1"/>
</dbReference>
<keyword evidence="8 13" id="KW-0694">RNA-binding</keyword>
<evidence type="ECO:0000256" key="10">
    <source>
        <dbReference type="ARBA" id="ARBA00023125"/>
    </source>
</evidence>